<dbReference type="Ensembl" id="ENSMMDT00005021614.1">
    <property type="protein sequence ID" value="ENSMMDP00005021129.1"/>
    <property type="gene ID" value="ENSMMDG00005008811.1"/>
</dbReference>
<dbReference type="FunFam" id="1.25.50.20:FF:000003">
    <property type="entry name" value="Leucyl-cystinyl aminopeptidase"/>
    <property type="match status" value="1"/>
</dbReference>
<dbReference type="CDD" id="cd09601">
    <property type="entry name" value="M1_APN-Q_like"/>
    <property type="match status" value="1"/>
</dbReference>
<reference evidence="22" key="3">
    <citation type="submission" date="2025-09" db="UniProtKB">
        <authorList>
            <consortium name="Ensembl"/>
        </authorList>
    </citation>
    <scope>IDENTIFICATION</scope>
</reference>
<dbReference type="GeneTree" id="ENSGT00940000157902"/>
<evidence type="ECO:0000256" key="4">
    <source>
        <dbReference type="ARBA" id="ARBA00022692"/>
    </source>
</evidence>
<dbReference type="SUPFAM" id="SSF63737">
    <property type="entry name" value="Leukotriene A4 hydrolase N-terminal domain"/>
    <property type="match status" value="1"/>
</dbReference>
<feature type="site" description="Transition state stabilizer" evidence="16">
    <location>
        <position position="503"/>
    </location>
</feature>
<evidence type="ECO:0000256" key="10">
    <source>
        <dbReference type="ARBA" id="ARBA00023049"/>
    </source>
</evidence>
<feature type="domain" description="Peptidase M1 membrane alanine aminopeptidase" evidence="19">
    <location>
        <begin position="385"/>
        <end position="461"/>
    </location>
</feature>
<dbReference type="EC" id="3.4.11.-" evidence="17"/>
<keyword evidence="2 17" id="KW-0031">Aminopeptidase</keyword>
<dbReference type="GO" id="GO:0005615">
    <property type="term" value="C:extracellular space"/>
    <property type="evidence" value="ECO:0007669"/>
    <property type="project" value="TreeGrafter"/>
</dbReference>
<dbReference type="InterPro" id="IPR034016">
    <property type="entry name" value="M1_APN-typ"/>
</dbReference>
<dbReference type="Pfam" id="PF17900">
    <property type="entry name" value="Peptidase_M1_N"/>
    <property type="match status" value="1"/>
</dbReference>
<evidence type="ECO:0000256" key="15">
    <source>
        <dbReference type="PIRSR" id="PIRSR634016-3"/>
    </source>
</evidence>
<dbReference type="Pfam" id="PF01433">
    <property type="entry name" value="Peptidase_M1"/>
    <property type="match status" value="2"/>
</dbReference>
<feature type="domain" description="Aminopeptidase N-like N-terminal" evidence="21">
    <location>
        <begin position="167"/>
        <end position="351"/>
    </location>
</feature>
<evidence type="ECO:0000256" key="7">
    <source>
        <dbReference type="ARBA" id="ARBA00022833"/>
    </source>
</evidence>
<keyword evidence="8" id="KW-0735">Signal-anchor</keyword>
<dbReference type="FunFam" id="2.60.40.1910:FF:000001">
    <property type="entry name" value="Leucyl-cystinyl aminopeptidase"/>
    <property type="match status" value="1"/>
</dbReference>
<dbReference type="InterPro" id="IPR042097">
    <property type="entry name" value="Aminopeptidase_N-like_N_sf"/>
</dbReference>
<dbReference type="FunFam" id="2.60.40.1730:FF:000001">
    <property type="entry name" value="Leucyl-cystinyl aminopeptidase"/>
    <property type="match status" value="1"/>
</dbReference>
<dbReference type="InterPro" id="IPR027268">
    <property type="entry name" value="Peptidase_M4/M1_CTD_sf"/>
</dbReference>
<evidence type="ECO:0000256" key="14">
    <source>
        <dbReference type="PIRSR" id="PIRSR634016-1"/>
    </source>
</evidence>
<dbReference type="Pfam" id="PF11838">
    <property type="entry name" value="ERAP1_C"/>
    <property type="match status" value="1"/>
</dbReference>
<accession>A0A667YAI1</accession>
<keyword evidence="5 15" id="KW-0479">Metal-binding</keyword>
<keyword evidence="9 17" id="KW-1133">Transmembrane helix</keyword>
<dbReference type="Gene3D" id="2.60.40.1910">
    <property type="match status" value="1"/>
</dbReference>
<comment type="similarity">
    <text evidence="1 17">Belongs to the peptidase M1 family.</text>
</comment>
<dbReference type="InterPro" id="IPR014782">
    <property type="entry name" value="Peptidase_M1_dom"/>
</dbReference>
<feature type="transmembrane region" description="Helical" evidence="17">
    <location>
        <begin position="107"/>
        <end position="127"/>
    </location>
</feature>
<dbReference type="InterPro" id="IPR045357">
    <property type="entry name" value="Aminopeptidase_N-like_N"/>
</dbReference>
<dbReference type="GO" id="GO:0008217">
    <property type="term" value="P:regulation of blood pressure"/>
    <property type="evidence" value="ECO:0007669"/>
    <property type="project" value="TreeGrafter"/>
</dbReference>
<reference evidence="22" key="1">
    <citation type="submission" date="2019-06" db="EMBL/GenBank/DDBJ databases">
        <authorList>
            <consortium name="Wellcome Sanger Institute Data Sharing"/>
        </authorList>
    </citation>
    <scope>NUCLEOTIDE SEQUENCE [LARGE SCALE GENOMIC DNA]</scope>
</reference>
<dbReference type="PRINTS" id="PR00756">
    <property type="entry name" value="ALADIPTASE"/>
</dbReference>
<gene>
    <name evidence="22" type="primary">LNPEP</name>
    <name evidence="22" type="synonym">lnpep</name>
</gene>
<evidence type="ECO:0000313" key="22">
    <source>
        <dbReference type="Ensembl" id="ENSMMDP00005021129.1"/>
    </source>
</evidence>
<dbReference type="InterPro" id="IPR050344">
    <property type="entry name" value="Peptidase_M1_aminopeptidases"/>
</dbReference>
<feature type="compositionally biased region" description="Polar residues" evidence="18">
    <location>
        <begin position="79"/>
        <end position="91"/>
    </location>
</feature>
<feature type="domain" description="Peptidase M1 membrane alanine aminopeptidase" evidence="19">
    <location>
        <begin position="465"/>
        <end position="562"/>
    </location>
</feature>
<dbReference type="GO" id="GO:0008270">
    <property type="term" value="F:zinc ion binding"/>
    <property type="evidence" value="ECO:0007669"/>
    <property type="project" value="UniProtKB-UniRule"/>
</dbReference>
<dbReference type="PANTHER" id="PTHR11533:SF42">
    <property type="entry name" value="LEUCYL-CYSTINYL AMINOPEPTIDASE"/>
    <property type="match status" value="1"/>
</dbReference>
<dbReference type="Gene3D" id="2.60.40.1730">
    <property type="entry name" value="tricorn interacting facor f3 domain"/>
    <property type="match status" value="1"/>
</dbReference>
<feature type="binding site" evidence="15">
    <location>
        <position position="460"/>
    </location>
    <ligand>
        <name>Zn(2+)</name>
        <dbReference type="ChEBI" id="CHEBI:29105"/>
        <note>catalytic</note>
    </ligand>
</feature>
<evidence type="ECO:0000259" key="20">
    <source>
        <dbReference type="Pfam" id="PF11838"/>
    </source>
</evidence>
<dbReference type="GO" id="GO:0005737">
    <property type="term" value="C:cytoplasm"/>
    <property type="evidence" value="ECO:0007669"/>
    <property type="project" value="TreeGrafter"/>
</dbReference>
<keyword evidence="11 17" id="KW-0472">Membrane</keyword>
<evidence type="ECO:0000256" key="12">
    <source>
        <dbReference type="ARBA" id="ARBA00023180"/>
    </source>
</evidence>
<evidence type="ECO:0000256" key="5">
    <source>
        <dbReference type="ARBA" id="ARBA00022723"/>
    </source>
</evidence>
<dbReference type="GO" id="GO:0006508">
    <property type="term" value="P:proteolysis"/>
    <property type="evidence" value="ECO:0007669"/>
    <property type="project" value="UniProtKB-KW"/>
</dbReference>
<dbReference type="Gene3D" id="1.25.50.20">
    <property type="match status" value="1"/>
</dbReference>
<evidence type="ECO:0000256" key="1">
    <source>
        <dbReference type="ARBA" id="ARBA00010136"/>
    </source>
</evidence>
<dbReference type="FunFam" id="1.10.390.10:FF:000033">
    <property type="entry name" value="Endoplasmic reticulum aminopeptidase 1b"/>
    <property type="match status" value="1"/>
</dbReference>
<dbReference type="PANTHER" id="PTHR11533">
    <property type="entry name" value="PROTEASE M1 ZINC METALLOPROTEASE"/>
    <property type="match status" value="1"/>
</dbReference>
<evidence type="ECO:0000313" key="23">
    <source>
        <dbReference type="Proteomes" id="UP000472263"/>
    </source>
</evidence>
<dbReference type="Proteomes" id="UP000472263">
    <property type="component" value="Chromosome 9"/>
</dbReference>
<reference evidence="22" key="2">
    <citation type="submission" date="2025-08" db="UniProtKB">
        <authorList>
            <consortium name="Ensembl"/>
        </authorList>
    </citation>
    <scope>IDENTIFICATION</scope>
</reference>
<evidence type="ECO:0000256" key="18">
    <source>
        <dbReference type="SAM" id="MobiDB-lite"/>
    </source>
</evidence>
<evidence type="ECO:0000256" key="11">
    <source>
        <dbReference type="ARBA" id="ARBA00023136"/>
    </source>
</evidence>
<comment type="cofactor">
    <cofactor evidence="15 17">
        <name>Zn(2+)</name>
        <dbReference type="ChEBI" id="CHEBI:29105"/>
    </cofactor>
    <text evidence="15 17">Binds 1 zinc ion per subunit.</text>
</comment>
<evidence type="ECO:0000256" key="3">
    <source>
        <dbReference type="ARBA" id="ARBA00022670"/>
    </source>
</evidence>
<dbReference type="AlphaFoldDB" id="A0A667YAI1"/>
<evidence type="ECO:0000259" key="19">
    <source>
        <dbReference type="Pfam" id="PF01433"/>
    </source>
</evidence>
<evidence type="ECO:0000259" key="21">
    <source>
        <dbReference type="Pfam" id="PF17900"/>
    </source>
</evidence>
<comment type="subcellular location">
    <subcellularLocation>
        <location evidence="13">Endomembrane system</location>
        <topology evidence="13">Single-pass type II membrane protein</topology>
    </subcellularLocation>
</comment>
<dbReference type="Gene3D" id="1.10.390.10">
    <property type="entry name" value="Neutral Protease Domain 2"/>
    <property type="match status" value="2"/>
</dbReference>
<proteinExistence type="inferred from homology"/>
<dbReference type="GO" id="GO:0012505">
    <property type="term" value="C:endomembrane system"/>
    <property type="evidence" value="ECO:0007669"/>
    <property type="project" value="UniProtKB-SubCell"/>
</dbReference>
<dbReference type="SUPFAM" id="SSF55486">
    <property type="entry name" value="Metalloproteases ('zincins'), catalytic domain"/>
    <property type="match status" value="1"/>
</dbReference>
<organism evidence="22 23">
    <name type="scientific">Myripristis murdjan</name>
    <name type="common">pinecone soldierfish</name>
    <dbReference type="NCBI Taxonomy" id="586833"/>
    <lineage>
        <taxon>Eukaryota</taxon>
        <taxon>Metazoa</taxon>
        <taxon>Chordata</taxon>
        <taxon>Craniata</taxon>
        <taxon>Vertebrata</taxon>
        <taxon>Euteleostomi</taxon>
        <taxon>Actinopterygii</taxon>
        <taxon>Neopterygii</taxon>
        <taxon>Teleostei</taxon>
        <taxon>Neoteleostei</taxon>
        <taxon>Acanthomorphata</taxon>
        <taxon>Holocentriformes</taxon>
        <taxon>Holocentridae</taxon>
        <taxon>Myripristis</taxon>
    </lineage>
</organism>
<keyword evidence="6 17" id="KW-0378">Hydrolase</keyword>
<keyword evidence="12" id="KW-0325">Glycoprotein</keyword>
<feature type="domain" description="ERAP1-like C-terminal" evidence="20">
    <location>
        <begin position="639"/>
        <end position="958"/>
    </location>
</feature>
<evidence type="ECO:0000256" key="13">
    <source>
        <dbReference type="ARBA" id="ARBA00060399"/>
    </source>
</evidence>
<keyword evidence="4 17" id="KW-0812">Transmembrane</keyword>
<keyword evidence="10 17" id="KW-0482">Metalloprotease</keyword>
<evidence type="ECO:0000256" key="17">
    <source>
        <dbReference type="RuleBase" id="RU364040"/>
    </source>
</evidence>
<feature type="active site" description="Proton acceptor" evidence="14">
    <location>
        <position position="457"/>
    </location>
</feature>
<evidence type="ECO:0000256" key="6">
    <source>
        <dbReference type="ARBA" id="ARBA00022801"/>
    </source>
</evidence>
<dbReference type="GO" id="GO:0042277">
    <property type="term" value="F:peptide binding"/>
    <property type="evidence" value="ECO:0007669"/>
    <property type="project" value="TreeGrafter"/>
</dbReference>
<sequence>MQRANLPRNMIENSMFEEEPDVVDLAKDSTFPALDPDEVVYEPRSSRLLVRGLGENELDEEEEDYESSARLLGMSFMNRSSAHRPSSSPYTRQAPPRSCSRPSARTMVVCVLFLVIVASMTMVLYFLPGCTFTRVRQISNSSAAYPNSTNGELFPWTELRLPASIRPLHYDLTLNPDLKTMTFTGHTVISMSVQHNTKRIVLHSAELNITKATFQLDDGKPSDVTVLEYKPRQQIAVKFTEELKAGQHLVLTLDYSANLSHNYDGFYNSSHTDKNGVKSVLAATQFEPLAARKAFPCFDEPAFKATFLVKISRESGYMTLSNMPKAKTTELPSGLLLDEFEKSSVNMSTYLVAFIVANFTSISENVSDTLVSVYSVPDKKEHTRFALKTASKLLQFYNNFFDKTYSLKKLDLVAIPDFLAGAMENWGLITFRETSLLVGNNSSRLEQQLVASVIAHELAHQDNLFLAMRFRALAKDALNSSHPVIVKVDTAEQVLEMFDSVSYEKGASILLMLNASLPGEQFRKGIIEYLRKFSGLNTVTEDLWNSLTQVCHQSVSEMMKSWMLQKGFPLITVSRSKGQVTLTQEHFLLTADNTTRSSSLWHIPVTYVNDSCSLEPECKQLFTLKTASGTLKLPDNVKWLKLNYRNTGFYIVHYGDEGWKALIDALNQNISVLTHEDRASLIHNMFALSRLGRVTFRQVLSLLNYISNETDTAPVTEALSQLTTIYKLLDKRQELGLVARMKAYILNRFDSLICKQTWGEELSASKQKLRSALLESACSLDHPYCVQNATELYKQYLESNRTKQIPGDLQRLVFTVAARSDEGWVQVLQMYAHATYDAEKRKMLQALASTQDTRRIVWILKAVLNGETVQTQELPLVFSTVSNGFAGHLFTWNFIQENWNRLIEKFPVGSSAIQSIITSTTSQFSTQAHLDQVQGFFTSLKERGSQMRVVQEALETIRLNQCWMDRNLPAFRQWL</sequence>
<keyword evidence="3 17" id="KW-0645">Protease</keyword>
<keyword evidence="7 15" id="KW-0862">Zinc</keyword>
<evidence type="ECO:0000256" key="8">
    <source>
        <dbReference type="ARBA" id="ARBA00022968"/>
    </source>
</evidence>
<evidence type="ECO:0000256" key="2">
    <source>
        <dbReference type="ARBA" id="ARBA00022438"/>
    </source>
</evidence>
<evidence type="ECO:0000256" key="9">
    <source>
        <dbReference type="ARBA" id="ARBA00022989"/>
    </source>
</evidence>
<evidence type="ECO:0000256" key="16">
    <source>
        <dbReference type="PIRSR" id="PIRSR634016-4"/>
    </source>
</evidence>
<dbReference type="InterPro" id="IPR001930">
    <property type="entry name" value="Peptidase_M1"/>
</dbReference>
<dbReference type="GO" id="GO:0043171">
    <property type="term" value="P:peptide catabolic process"/>
    <property type="evidence" value="ECO:0007669"/>
    <property type="project" value="TreeGrafter"/>
</dbReference>
<name>A0A667YAI1_9TELE</name>
<dbReference type="GO" id="GO:0005886">
    <property type="term" value="C:plasma membrane"/>
    <property type="evidence" value="ECO:0007669"/>
    <property type="project" value="TreeGrafter"/>
</dbReference>
<keyword evidence="23" id="KW-1185">Reference proteome</keyword>
<dbReference type="GO" id="GO:0070006">
    <property type="term" value="F:metalloaminopeptidase activity"/>
    <property type="evidence" value="ECO:0007669"/>
    <property type="project" value="TreeGrafter"/>
</dbReference>
<protein>
    <recommendedName>
        <fullName evidence="17">Aminopeptidase</fullName>
        <ecNumber evidence="17">3.4.11.-</ecNumber>
    </recommendedName>
</protein>
<dbReference type="InterPro" id="IPR024571">
    <property type="entry name" value="ERAP1-like_C_dom"/>
</dbReference>
<feature type="region of interest" description="Disordered" evidence="18">
    <location>
        <begin position="79"/>
        <end position="101"/>
    </location>
</feature>
<feature type="binding site" evidence="15">
    <location>
        <position position="456"/>
    </location>
    <ligand>
        <name>Zn(2+)</name>
        <dbReference type="ChEBI" id="CHEBI:29105"/>
        <note>catalytic</note>
    </ligand>
</feature>